<organism evidence="4 5">
    <name type="scientific">Pisciglobus halotolerans</name>
    <dbReference type="NCBI Taxonomy" id="745365"/>
    <lineage>
        <taxon>Bacteria</taxon>
        <taxon>Bacillati</taxon>
        <taxon>Bacillota</taxon>
        <taxon>Bacilli</taxon>
        <taxon>Lactobacillales</taxon>
        <taxon>Carnobacteriaceae</taxon>
    </lineage>
</organism>
<evidence type="ECO:0000259" key="3">
    <source>
        <dbReference type="Pfam" id="PF04073"/>
    </source>
</evidence>
<keyword evidence="5" id="KW-1185">Reference proteome</keyword>
<dbReference type="Proteomes" id="UP000198668">
    <property type="component" value="Unassembled WGS sequence"/>
</dbReference>
<dbReference type="SUPFAM" id="SSF55826">
    <property type="entry name" value="YbaK/ProRS associated domain"/>
    <property type="match status" value="1"/>
</dbReference>
<accession>A0A1I3BQ57</accession>
<comment type="similarity">
    <text evidence="1">Belongs to the PRORSD1 family.</text>
</comment>
<dbReference type="PANTHER" id="PTHR31423">
    <property type="entry name" value="YBAK DOMAIN-CONTAINING PROTEIN"/>
    <property type="match status" value="1"/>
</dbReference>
<dbReference type="InterPro" id="IPR040285">
    <property type="entry name" value="ProX/PRXD1"/>
</dbReference>
<dbReference type="GO" id="GO:0006412">
    <property type="term" value="P:translation"/>
    <property type="evidence" value="ECO:0007669"/>
    <property type="project" value="UniProtKB-KW"/>
</dbReference>
<dbReference type="Pfam" id="PF04073">
    <property type="entry name" value="tRNA_edit"/>
    <property type="match status" value="1"/>
</dbReference>
<evidence type="ECO:0000256" key="1">
    <source>
        <dbReference type="ARBA" id="ARBA00010201"/>
    </source>
</evidence>
<dbReference type="InterPro" id="IPR036754">
    <property type="entry name" value="YbaK/aa-tRNA-synt-asso_dom_sf"/>
</dbReference>
<dbReference type="PANTHER" id="PTHR31423:SF3">
    <property type="entry name" value="PROLYL-TRNA SYNTHETASE ASSOCIATED DOMAIN-CONTAINING PROTEIN 1-RELATED"/>
    <property type="match status" value="1"/>
</dbReference>
<feature type="domain" description="YbaK/aminoacyl-tRNA synthetase-associated" evidence="3">
    <location>
        <begin position="41"/>
        <end position="142"/>
    </location>
</feature>
<gene>
    <name evidence="4" type="ORF">SAMN04489868_10873</name>
</gene>
<evidence type="ECO:0000313" key="4">
    <source>
        <dbReference type="EMBL" id="SFH64448.1"/>
    </source>
</evidence>
<dbReference type="EMBL" id="FOQE01000008">
    <property type="protein sequence ID" value="SFH64448.1"/>
    <property type="molecule type" value="Genomic_DNA"/>
</dbReference>
<evidence type="ECO:0000256" key="2">
    <source>
        <dbReference type="ARBA" id="ARBA00022917"/>
    </source>
</evidence>
<sequence length="164" mass="18492">MLINLEAFLKEHDIYFELYHHDPIYTNEDAVIMKEEKGFTGTETKALFLKGKSGNYYSFVTFTTKHTDFKRLKQVVGEKVSIVKSAEMEELTGQKAGAVTPVGYEASIPVIVDAELFEQEKLVFAPASPDQTMVILAEDLKKVIALLGNKLLIYNDNLKEGELR</sequence>
<protein>
    <submittedName>
        <fullName evidence="4">Ala-tRNA(Pro) deacylase</fullName>
    </submittedName>
</protein>
<keyword evidence="2" id="KW-0648">Protein biosynthesis</keyword>
<reference evidence="4 5" key="1">
    <citation type="submission" date="2016-10" db="EMBL/GenBank/DDBJ databases">
        <authorList>
            <person name="de Groot N.N."/>
        </authorList>
    </citation>
    <scope>NUCLEOTIDE SEQUENCE [LARGE SCALE GENOMIC DNA]</scope>
    <source>
        <strain evidence="4 5">DSM 27630</strain>
    </source>
</reference>
<dbReference type="InterPro" id="IPR007214">
    <property type="entry name" value="YbaK/aa-tRNA-synth-assoc-dom"/>
</dbReference>
<dbReference type="Gene3D" id="3.90.960.10">
    <property type="entry name" value="YbaK/aminoacyl-tRNA synthetase-associated domain"/>
    <property type="match status" value="1"/>
</dbReference>
<evidence type="ECO:0000313" key="5">
    <source>
        <dbReference type="Proteomes" id="UP000198668"/>
    </source>
</evidence>
<dbReference type="OrthoDB" id="9798587at2"/>
<dbReference type="AlphaFoldDB" id="A0A1I3BQ57"/>
<proteinExistence type="inferred from homology"/>
<dbReference type="GO" id="GO:0002161">
    <property type="term" value="F:aminoacyl-tRNA deacylase activity"/>
    <property type="evidence" value="ECO:0007669"/>
    <property type="project" value="InterPro"/>
</dbReference>
<name>A0A1I3BQ57_9LACT</name>